<name>A0ACC1S1E6_9HYPO</name>
<reference evidence="1" key="1">
    <citation type="submission" date="2022-08" db="EMBL/GenBank/DDBJ databases">
        <title>Genome Sequence of Fusarium decemcellulare.</title>
        <authorList>
            <person name="Buettner E."/>
        </authorList>
    </citation>
    <scope>NUCLEOTIDE SEQUENCE</scope>
    <source>
        <strain evidence="1">Babe19</strain>
    </source>
</reference>
<organism evidence="1 2">
    <name type="scientific">Fusarium decemcellulare</name>
    <dbReference type="NCBI Taxonomy" id="57161"/>
    <lineage>
        <taxon>Eukaryota</taxon>
        <taxon>Fungi</taxon>
        <taxon>Dikarya</taxon>
        <taxon>Ascomycota</taxon>
        <taxon>Pezizomycotina</taxon>
        <taxon>Sordariomycetes</taxon>
        <taxon>Hypocreomycetidae</taxon>
        <taxon>Hypocreales</taxon>
        <taxon>Nectriaceae</taxon>
        <taxon>Fusarium</taxon>
        <taxon>Fusarium decemcellulare species complex</taxon>
    </lineage>
</organism>
<sequence length="704" mass="79926">MAIPGSDFLGSLEDLFNEAGSHSRVTKTEFAHLRGILIGFLTSCSRMTAAKARATCNLKFLDGTEPKTILALPPGKIRINDETRAHLETSSTSIEFIEILRVLISKQVSPRRSPRRPSPKSKEANNNSTGSPKSKAQRRSEGVTLKEKKQLVRIKLRLGTDAGQQQTPTTPMDLDSQPSCNASKETLEPAQDDLNDSEMEDVSAAKVQNTSENGTTHSNFSTAVQHRPGCRDIATEIRKIDASSFEENRQRLLDLIDRMDAPATPEEIEAALKRLEFAFSKIEKERAFIAGWFEKPLAERVYKVGRIFYLSEEEAVIESGDWNRLRAAARMWAIIVEMTAPPQEPVDQEAMNKWLVEKLGDISFLERLFACKERIASIKGPGEKRGRPPKKQAKREESEDPYEDELVQEPEEEEEEDEADDEDAPPKVTVIPLEKMRDTDGIEYEDFKLHKNTMLFLRDLKANNRRPWLKSHDGEYRRALKDWNSFVERTTESIIEADETIPELPVKDVIFRIHRDIRFSKDPTPYKPHFSAAWSRTGRKGPYACYYIHCEPKNSFIGGGLWCPDAGQMQKLRASIDERPNRWRRVLNDEAFKSTFLPKVSGRTDPEAALLAFAEKNKSNALKTKPKGFAAEHRDIELLKLRNFTIGTSIDDDIFYEDDAQEKISEVIRSMVGFITFLNNIVMPDPNLDDDSDEEDEEGDSDGE</sequence>
<gene>
    <name evidence="1" type="ORF">NM208_g9483</name>
</gene>
<dbReference type="EMBL" id="JANRMS010001213">
    <property type="protein sequence ID" value="KAJ3530075.1"/>
    <property type="molecule type" value="Genomic_DNA"/>
</dbReference>
<proteinExistence type="predicted"/>
<protein>
    <submittedName>
        <fullName evidence="1">Uncharacterized protein</fullName>
    </submittedName>
</protein>
<dbReference type="Proteomes" id="UP001148629">
    <property type="component" value="Unassembled WGS sequence"/>
</dbReference>
<accession>A0ACC1S1E6</accession>
<evidence type="ECO:0000313" key="1">
    <source>
        <dbReference type="EMBL" id="KAJ3530075.1"/>
    </source>
</evidence>
<comment type="caution">
    <text evidence="1">The sequence shown here is derived from an EMBL/GenBank/DDBJ whole genome shotgun (WGS) entry which is preliminary data.</text>
</comment>
<evidence type="ECO:0000313" key="2">
    <source>
        <dbReference type="Proteomes" id="UP001148629"/>
    </source>
</evidence>
<keyword evidence="2" id="KW-1185">Reference proteome</keyword>